<comment type="similarity">
    <text evidence="5">Belongs to the SAT4 family.</text>
</comment>
<dbReference type="PANTHER" id="PTHR33048:SF143">
    <property type="entry name" value="EXTRACELLULAR MEMBRANE PROTEIN CFEM DOMAIN-CONTAINING PROTEIN-RELATED"/>
    <property type="match status" value="1"/>
</dbReference>
<keyword evidence="9" id="KW-1185">Reference proteome</keyword>
<evidence type="ECO:0000256" key="6">
    <source>
        <dbReference type="SAM" id="Phobius"/>
    </source>
</evidence>
<dbReference type="GO" id="GO:0016020">
    <property type="term" value="C:membrane"/>
    <property type="evidence" value="ECO:0007669"/>
    <property type="project" value="UniProtKB-SubCell"/>
</dbReference>
<proteinExistence type="inferred from homology"/>
<feature type="transmembrane region" description="Helical" evidence="6">
    <location>
        <begin position="69"/>
        <end position="90"/>
    </location>
</feature>
<feature type="transmembrane region" description="Helical" evidence="6">
    <location>
        <begin position="180"/>
        <end position="201"/>
    </location>
</feature>
<sequence length="415" mass="45652">MWCICKNQQFQSRVTSCVTLNCPVIDALGIYNPTPSPPAKPPANNLFPATKNTSLTNCDAPTRDHGPGYIVLSYTMIILAAIFVLTRFAFKIASRNDLGLDDWFVLLTLLGGIGCHTATVLAVNQGLGRDLWTLRPAQITNMLRFFEILAVLYFATLTLLKLSMIFFYLKVFTTTSAARLLWGTAAFTSVWGLVYVVVAIFQCRPISYFWTQWDGQHSGKCLNIAAITSSNAGISIALDLWSLGIPLWQLWGLNMHYKKKIGVALMFGVGTFVTVVSILRLQALVNFAKSTNVSWNFLEVSRWSTIEIGVGTICICLPTMRQLFVALFPALDVSKRSHQHYRKYGTSRELNDMSKGKKIRGLGSGGNASILSGGSKMTHTEERGSIVVKSSFTVGGRSCGDTDEISLVEKSISNS</sequence>
<keyword evidence="3 6" id="KW-1133">Transmembrane helix</keyword>
<dbReference type="Proteomes" id="UP000801428">
    <property type="component" value="Unassembled WGS sequence"/>
</dbReference>
<accession>A0A9P4T4V0</accession>
<feature type="transmembrane region" description="Helical" evidence="6">
    <location>
        <begin position="308"/>
        <end position="333"/>
    </location>
</feature>
<evidence type="ECO:0000256" key="3">
    <source>
        <dbReference type="ARBA" id="ARBA00022989"/>
    </source>
</evidence>
<dbReference type="PANTHER" id="PTHR33048">
    <property type="entry name" value="PTH11-LIKE INTEGRAL MEMBRANE PROTEIN (AFU_ORTHOLOGUE AFUA_5G11245)"/>
    <property type="match status" value="1"/>
</dbReference>
<dbReference type="AlphaFoldDB" id="A0A9P4T4V0"/>
<dbReference type="InterPro" id="IPR052337">
    <property type="entry name" value="SAT4-like"/>
</dbReference>
<comment type="subcellular location">
    <subcellularLocation>
        <location evidence="1">Membrane</location>
        <topology evidence="1">Multi-pass membrane protein</topology>
    </subcellularLocation>
</comment>
<evidence type="ECO:0000256" key="5">
    <source>
        <dbReference type="ARBA" id="ARBA00038359"/>
    </source>
</evidence>
<feature type="domain" description="Rhodopsin" evidence="7">
    <location>
        <begin position="87"/>
        <end position="325"/>
    </location>
</feature>
<evidence type="ECO:0000259" key="7">
    <source>
        <dbReference type="Pfam" id="PF20684"/>
    </source>
</evidence>
<keyword evidence="4 6" id="KW-0472">Membrane</keyword>
<dbReference type="Pfam" id="PF20684">
    <property type="entry name" value="Fung_rhodopsin"/>
    <property type="match status" value="1"/>
</dbReference>
<evidence type="ECO:0000256" key="1">
    <source>
        <dbReference type="ARBA" id="ARBA00004141"/>
    </source>
</evidence>
<evidence type="ECO:0000313" key="8">
    <source>
        <dbReference type="EMBL" id="KAF2994163.1"/>
    </source>
</evidence>
<feature type="transmembrane region" description="Helical" evidence="6">
    <location>
        <begin position="143"/>
        <end position="168"/>
    </location>
</feature>
<keyword evidence="2 6" id="KW-0812">Transmembrane</keyword>
<name>A0A9P4T4V0_CURKU</name>
<feature type="transmembrane region" description="Helical" evidence="6">
    <location>
        <begin position="102"/>
        <end position="123"/>
    </location>
</feature>
<dbReference type="OrthoDB" id="2496787at2759"/>
<reference evidence="8" key="1">
    <citation type="submission" date="2019-04" db="EMBL/GenBank/DDBJ databases">
        <title>Sequencing of skin fungus with MAO and IRED activity.</title>
        <authorList>
            <person name="Marsaioli A.J."/>
            <person name="Bonatto J.M.C."/>
            <person name="Reis Junior O."/>
        </authorList>
    </citation>
    <scope>NUCLEOTIDE SEQUENCE</scope>
    <source>
        <strain evidence="8">30M1</strain>
    </source>
</reference>
<organism evidence="8 9">
    <name type="scientific">Curvularia kusanoi</name>
    <name type="common">Cochliobolus kusanoi</name>
    <dbReference type="NCBI Taxonomy" id="90978"/>
    <lineage>
        <taxon>Eukaryota</taxon>
        <taxon>Fungi</taxon>
        <taxon>Dikarya</taxon>
        <taxon>Ascomycota</taxon>
        <taxon>Pezizomycotina</taxon>
        <taxon>Dothideomycetes</taxon>
        <taxon>Pleosporomycetidae</taxon>
        <taxon>Pleosporales</taxon>
        <taxon>Pleosporineae</taxon>
        <taxon>Pleosporaceae</taxon>
        <taxon>Curvularia</taxon>
    </lineage>
</organism>
<comment type="caution">
    <text evidence="8">The sequence shown here is derived from an EMBL/GenBank/DDBJ whole genome shotgun (WGS) entry which is preliminary data.</text>
</comment>
<evidence type="ECO:0000256" key="4">
    <source>
        <dbReference type="ARBA" id="ARBA00023136"/>
    </source>
</evidence>
<evidence type="ECO:0000256" key="2">
    <source>
        <dbReference type="ARBA" id="ARBA00022692"/>
    </source>
</evidence>
<feature type="transmembrane region" description="Helical" evidence="6">
    <location>
        <begin position="263"/>
        <end position="288"/>
    </location>
</feature>
<evidence type="ECO:0000313" key="9">
    <source>
        <dbReference type="Proteomes" id="UP000801428"/>
    </source>
</evidence>
<protein>
    <recommendedName>
        <fullName evidence="7">Rhodopsin domain-containing protein</fullName>
    </recommendedName>
</protein>
<gene>
    <name evidence="8" type="ORF">E8E13_000882</name>
</gene>
<dbReference type="InterPro" id="IPR049326">
    <property type="entry name" value="Rhodopsin_dom_fungi"/>
</dbReference>
<dbReference type="EMBL" id="SWKU01000043">
    <property type="protein sequence ID" value="KAF2994163.1"/>
    <property type="molecule type" value="Genomic_DNA"/>
</dbReference>